<evidence type="ECO:0000256" key="1">
    <source>
        <dbReference type="SAM" id="SignalP"/>
    </source>
</evidence>
<dbReference type="Proteomes" id="UP000278962">
    <property type="component" value="Unassembled WGS sequence"/>
</dbReference>
<name>A0A660LHF3_9ACTN</name>
<comment type="caution">
    <text evidence="2">The sequence shown here is derived from an EMBL/GenBank/DDBJ whole genome shotgun (WGS) entry which is preliminary data.</text>
</comment>
<accession>A0A660LHF3</accession>
<keyword evidence="3" id="KW-1185">Reference proteome</keyword>
<protein>
    <submittedName>
        <fullName evidence="2">Uncharacterized protein</fullName>
    </submittedName>
</protein>
<evidence type="ECO:0000313" key="2">
    <source>
        <dbReference type="EMBL" id="RKQ93776.1"/>
    </source>
</evidence>
<sequence>MVVAGIALFVSLGGTSVAAVSYATRAGSVDGKSAVYAGASLNDAAGKLVATNRSGTDKGRLPGKFVADVGRTQTFSKSYEVADNTPGAPQVVSSIKGLGQITATCNDQNTVAGNEDPTSTVTFINGSGVAVNVARRVGNGDGAISVALNQTATQLTVGGSNTFEFHVERDGQNAIIQGGIRQDGRGTPNAICVIFGVVTQALP</sequence>
<feature type="chain" id="PRO_5038635214" evidence="1">
    <location>
        <begin position="19"/>
        <end position="203"/>
    </location>
</feature>
<feature type="signal peptide" evidence="1">
    <location>
        <begin position="1"/>
        <end position="18"/>
    </location>
</feature>
<keyword evidence="1" id="KW-0732">Signal</keyword>
<gene>
    <name evidence="2" type="ORF">C8N24_3647</name>
</gene>
<dbReference type="EMBL" id="RBIL01000001">
    <property type="protein sequence ID" value="RKQ93776.1"/>
    <property type="molecule type" value="Genomic_DNA"/>
</dbReference>
<organism evidence="2 3">
    <name type="scientific">Solirubrobacter pauli</name>
    <dbReference type="NCBI Taxonomy" id="166793"/>
    <lineage>
        <taxon>Bacteria</taxon>
        <taxon>Bacillati</taxon>
        <taxon>Actinomycetota</taxon>
        <taxon>Thermoleophilia</taxon>
        <taxon>Solirubrobacterales</taxon>
        <taxon>Solirubrobacteraceae</taxon>
        <taxon>Solirubrobacter</taxon>
    </lineage>
</organism>
<reference evidence="2 3" key="1">
    <citation type="submission" date="2018-10" db="EMBL/GenBank/DDBJ databases">
        <title>Genomic Encyclopedia of Archaeal and Bacterial Type Strains, Phase II (KMG-II): from individual species to whole genera.</title>
        <authorList>
            <person name="Goeker M."/>
        </authorList>
    </citation>
    <scope>NUCLEOTIDE SEQUENCE [LARGE SCALE GENOMIC DNA]</scope>
    <source>
        <strain evidence="2 3">DSM 14954</strain>
    </source>
</reference>
<proteinExistence type="predicted"/>
<dbReference type="AlphaFoldDB" id="A0A660LHF3"/>
<evidence type="ECO:0000313" key="3">
    <source>
        <dbReference type="Proteomes" id="UP000278962"/>
    </source>
</evidence>